<dbReference type="InterPro" id="IPR035952">
    <property type="entry name" value="Rhomboid-like_sf"/>
</dbReference>
<dbReference type="Proteomes" id="UP001595616">
    <property type="component" value="Unassembled WGS sequence"/>
</dbReference>
<evidence type="ECO:0000256" key="5">
    <source>
        <dbReference type="ARBA" id="ARBA00022801"/>
    </source>
</evidence>
<keyword evidence="4 8" id="KW-0812">Transmembrane</keyword>
<dbReference type="EC" id="3.4.21.105" evidence="11"/>
<dbReference type="Pfam" id="PF20216">
    <property type="entry name" value="DUF6576"/>
    <property type="match status" value="1"/>
</dbReference>
<evidence type="ECO:0000256" key="1">
    <source>
        <dbReference type="ARBA" id="ARBA00004141"/>
    </source>
</evidence>
<dbReference type="GO" id="GO:0008233">
    <property type="term" value="F:peptidase activity"/>
    <property type="evidence" value="ECO:0007669"/>
    <property type="project" value="UniProtKB-KW"/>
</dbReference>
<dbReference type="RefSeq" id="WP_379837495.1">
    <property type="nucleotide sequence ID" value="NZ_JBHRYQ010000001.1"/>
</dbReference>
<keyword evidence="7 8" id="KW-0472">Membrane</keyword>
<name>A0ABV7YVL9_9BACT</name>
<dbReference type="InterPro" id="IPR046483">
    <property type="entry name" value="DUF6576"/>
</dbReference>
<feature type="domain" description="Peptidase S54 rhomboid" evidence="9">
    <location>
        <begin position="69"/>
        <end position="197"/>
    </location>
</feature>
<dbReference type="GO" id="GO:0006508">
    <property type="term" value="P:proteolysis"/>
    <property type="evidence" value="ECO:0007669"/>
    <property type="project" value="UniProtKB-KW"/>
</dbReference>
<dbReference type="EMBL" id="JBHRYQ010000001">
    <property type="protein sequence ID" value="MFC3810941.1"/>
    <property type="molecule type" value="Genomic_DNA"/>
</dbReference>
<sequence>MRSVFDDILNAFRRKDNQVMQIILIGLFVFLLKTILDFAVSFMPEPGVYLTFLQQNIILNSNAKTFLSHPWTLVFFPFTHHGVIDFLFSALALYWFGSLLSDFLGGRKTLVIYYSGAIFAALAFIVMHYIGNLMKTTPQVDLYLYGSSTGMYAILFAAVALLPDYEISFFRIFIKLKYLALAFLLLSFLNPTSGLLNLMAATFGYLHVKFLRTGWNLTSPLESLIDWFNGLGKPKKKTMHKSFYKTTVGGNQANMQLENEDLYPNQEQVDYLLDKISVGGYDSLSKDEKNILHKASQKK</sequence>
<evidence type="ECO:0000256" key="8">
    <source>
        <dbReference type="SAM" id="Phobius"/>
    </source>
</evidence>
<feature type="transmembrane region" description="Helical" evidence="8">
    <location>
        <begin position="74"/>
        <end position="97"/>
    </location>
</feature>
<proteinExistence type="inferred from homology"/>
<keyword evidence="12" id="KW-1185">Reference proteome</keyword>
<comment type="similarity">
    <text evidence="2">Belongs to the peptidase S54 family.</text>
</comment>
<evidence type="ECO:0000259" key="9">
    <source>
        <dbReference type="Pfam" id="PF01694"/>
    </source>
</evidence>
<dbReference type="PANTHER" id="PTHR43066:SF1">
    <property type="entry name" value="RHOMBOID PROTEIN 2"/>
    <property type="match status" value="1"/>
</dbReference>
<comment type="subcellular location">
    <subcellularLocation>
        <location evidence="1">Membrane</location>
        <topology evidence="1">Multi-pass membrane protein</topology>
    </subcellularLocation>
</comment>
<evidence type="ECO:0000259" key="10">
    <source>
        <dbReference type="Pfam" id="PF20216"/>
    </source>
</evidence>
<reference evidence="12" key="1">
    <citation type="journal article" date="2019" name="Int. J. Syst. Evol. Microbiol.">
        <title>The Global Catalogue of Microorganisms (GCM) 10K type strain sequencing project: providing services to taxonomists for standard genome sequencing and annotation.</title>
        <authorList>
            <consortium name="The Broad Institute Genomics Platform"/>
            <consortium name="The Broad Institute Genome Sequencing Center for Infectious Disease"/>
            <person name="Wu L."/>
            <person name="Ma J."/>
        </authorList>
    </citation>
    <scope>NUCLEOTIDE SEQUENCE [LARGE SCALE GENOMIC DNA]</scope>
    <source>
        <strain evidence="12">CECT 7956</strain>
    </source>
</reference>
<evidence type="ECO:0000313" key="11">
    <source>
        <dbReference type="EMBL" id="MFC3810941.1"/>
    </source>
</evidence>
<dbReference type="Gene3D" id="1.20.1540.10">
    <property type="entry name" value="Rhomboid-like"/>
    <property type="match status" value="1"/>
</dbReference>
<keyword evidence="5 11" id="KW-0378">Hydrolase</keyword>
<evidence type="ECO:0000256" key="6">
    <source>
        <dbReference type="ARBA" id="ARBA00022989"/>
    </source>
</evidence>
<gene>
    <name evidence="11" type="ORF">ACFOOI_09775</name>
</gene>
<evidence type="ECO:0000256" key="4">
    <source>
        <dbReference type="ARBA" id="ARBA00022692"/>
    </source>
</evidence>
<keyword evidence="6 8" id="KW-1133">Transmembrane helix</keyword>
<comment type="caution">
    <text evidence="11">The sequence shown here is derived from an EMBL/GenBank/DDBJ whole genome shotgun (WGS) entry which is preliminary data.</text>
</comment>
<evidence type="ECO:0000313" key="12">
    <source>
        <dbReference type="Proteomes" id="UP001595616"/>
    </source>
</evidence>
<keyword evidence="3 11" id="KW-0645">Protease</keyword>
<feature type="transmembrane region" description="Helical" evidence="8">
    <location>
        <begin position="109"/>
        <end position="130"/>
    </location>
</feature>
<feature type="transmembrane region" description="Helical" evidence="8">
    <location>
        <begin position="21"/>
        <end position="43"/>
    </location>
</feature>
<accession>A0ABV7YVL9</accession>
<dbReference type="PANTHER" id="PTHR43066">
    <property type="entry name" value="RHOMBOID-RELATED PROTEIN"/>
    <property type="match status" value="1"/>
</dbReference>
<evidence type="ECO:0000256" key="7">
    <source>
        <dbReference type="ARBA" id="ARBA00023136"/>
    </source>
</evidence>
<dbReference type="Pfam" id="PF01694">
    <property type="entry name" value="Rhomboid"/>
    <property type="match status" value="1"/>
</dbReference>
<protein>
    <submittedName>
        <fullName evidence="11">Rhomboid family intramembrane serine protease</fullName>
        <ecNumber evidence="11">3.4.21.105</ecNumber>
    </submittedName>
</protein>
<dbReference type="InterPro" id="IPR022764">
    <property type="entry name" value="Peptidase_S54_rhomboid_dom"/>
</dbReference>
<evidence type="ECO:0000256" key="3">
    <source>
        <dbReference type="ARBA" id="ARBA00022670"/>
    </source>
</evidence>
<feature type="domain" description="DUF6576" evidence="10">
    <location>
        <begin position="259"/>
        <end position="298"/>
    </location>
</feature>
<organism evidence="11 12">
    <name type="scientific">Lacihabitans lacunae</name>
    <dbReference type="NCBI Taxonomy" id="1028214"/>
    <lineage>
        <taxon>Bacteria</taxon>
        <taxon>Pseudomonadati</taxon>
        <taxon>Bacteroidota</taxon>
        <taxon>Cytophagia</taxon>
        <taxon>Cytophagales</taxon>
        <taxon>Leadbetterellaceae</taxon>
        <taxon>Lacihabitans</taxon>
    </lineage>
</organism>
<dbReference type="SUPFAM" id="SSF144091">
    <property type="entry name" value="Rhomboid-like"/>
    <property type="match status" value="1"/>
</dbReference>
<evidence type="ECO:0000256" key="2">
    <source>
        <dbReference type="ARBA" id="ARBA00009045"/>
    </source>
</evidence>